<evidence type="ECO:0000256" key="7">
    <source>
        <dbReference type="ARBA" id="ARBA00023136"/>
    </source>
</evidence>
<evidence type="ECO:0000256" key="5">
    <source>
        <dbReference type="ARBA" id="ARBA00022640"/>
    </source>
</evidence>
<keyword evidence="10" id="KW-1133">Transmembrane helix</keyword>
<feature type="chain" id="PRO_5043993906" description="PSII 6.1 kDa protein" evidence="11">
    <location>
        <begin position="19"/>
        <end position="128"/>
    </location>
</feature>
<evidence type="ECO:0000256" key="9">
    <source>
        <dbReference type="ARBA" id="ARBA00031756"/>
    </source>
</evidence>
<keyword evidence="13" id="KW-1185">Reference proteome</keyword>
<evidence type="ECO:0000313" key="13">
    <source>
        <dbReference type="Proteomes" id="UP001140949"/>
    </source>
</evidence>
<evidence type="ECO:0000256" key="3">
    <source>
        <dbReference type="ARBA" id="ARBA00022528"/>
    </source>
</evidence>
<comment type="subcellular location">
    <subcellularLocation>
        <location evidence="1">Plastid</location>
        <location evidence="1">Chloroplast thylakoid membrane</location>
        <topology evidence="1">Single-pass membrane protein</topology>
    </subcellularLocation>
</comment>
<keyword evidence="4" id="KW-0602">Photosynthesis</keyword>
<sequence>MATISASALASTVTLTTAAVPKAAPAVLGLPHIGARGGRVWCSAASTARGGGAGASLLGAAAGMVASVPSPVLALVDERMSTEGTGLSLGLSSNLLGWILLGVFGLVWALYFVYTSGLEEDEESGLSL</sequence>
<evidence type="ECO:0000256" key="8">
    <source>
        <dbReference type="ARBA" id="ARBA00023276"/>
    </source>
</evidence>
<evidence type="ECO:0000256" key="10">
    <source>
        <dbReference type="SAM" id="Phobius"/>
    </source>
</evidence>
<keyword evidence="7 10" id="KW-0472">Membrane</keyword>
<evidence type="ECO:0000256" key="2">
    <source>
        <dbReference type="ARBA" id="ARBA00010395"/>
    </source>
</evidence>
<keyword evidence="5" id="KW-0934">Plastid</keyword>
<evidence type="ECO:0000256" key="11">
    <source>
        <dbReference type="SAM" id="SignalP"/>
    </source>
</evidence>
<dbReference type="GO" id="GO:0015979">
    <property type="term" value="P:photosynthesis"/>
    <property type="evidence" value="ECO:0007669"/>
    <property type="project" value="UniProtKB-KW"/>
</dbReference>
<dbReference type="Pfam" id="PF07123">
    <property type="entry name" value="PsbW"/>
    <property type="match status" value="1"/>
</dbReference>
<comment type="caution">
    <text evidence="12">The sequence shown here is derived from an EMBL/GenBank/DDBJ whole genome shotgun (WGS) entry which is preliminary data.</text>
</comment>
<keyword evidence="3" id="KW-0150">Chloroplast</keyword>
<evidence type="ECO:0000256" key="4">
    <source>
        <dbReference type="ARBA" id="ARBA00022531"/>
    </source>
</evidence>
<feature type="transmembrane region" description="Helical" evidence="10">
    <location>
        <begin position="95"/>
        <end position="114"/>
    </location>
</feature>
<dbReference type="EMBL" id="JANAVB010042018">
    <property type="protein sequence ID" value="KAJ6795138.1"/>
    <property type="molecule type" value="Genomic_DNA"/>
</dbReference>
<dbReference type="Proteomes" id="UP001140949">
    <property type="component" value="Unassembled WGS sequence"/>
</dbReference>
<evidence type="ECO:0000256" key="6">
    <source>
        <dbReference type="ARBA" id="ARBA00023078"/>
    </source>
</evidence>
<organism evidence="12 13">
    <name type="scientific">Iris pallida</name>
    <name type="common">Sweet iris</name>
    <dbReference type="NCBI Taxonomy" id="29817"/>
    <lineage>
        <taxon>Eukaryota</taxon>
        <taxon>Viridiplantae</taxon>
        <taxon>Streptophyta</taxon>
        <taxon>Embryophyta</taxon>
        <taxon>Tracheophyta</taxon>
        <taxon>Spermatophyta</taxon>
        <taxon>Magnoliopsida</taxon>
        <taxon>Liliopsida</taxon>
        <taxon>Asparagales</taxon>
        <taxon>Iridaceae</taxon>
        <taxon>Iridoideae</taxon>
        <taxon>Irideae</taxon>
        <taxon>Iris</taxon>
    </lineage>
</organism>
<keyword evidence="6" id="KW-0793">Thylakoid</keyword>
<evidence type="ECO:0000256" key="1">
    <source>
        <dbReference type="ARBA" id="ARBA00004581"/>
    </source>
</evidence>
<keyword evidence="8" id="KW-0604">Photosystem II</keyword>
<dbReference type="InterPro" id="IPR009806">
    <property type="entry name" value="PSII_PsbW_class2"/>
</dbReference>
<name>A0AAX6DTR6_IRIPA</name>
<dbReference type="PANTHER" id="PTHR34552:SF1">
    <property type="entry name" value="PHOTOSYSTEM II REACTION CENTER W PROTEIN, CHLOROPLASTIC"/>
    <property type="match status" value="1"/>
</dbReference>
<comment type="similarity">
    <text evidence="2">Belongs to the psbW family.</text>
</comment>
<evidence type="ECO:0000313" key="12">
    <source>
        <dbReference type="EMBL" id="KAJ6795138.1"/>
    </source>
</evidence>
<protein>
    <recommendedName>
        <fullName evidence="9">PSII 6.1 kDa protein</fullName>
    </recommendedName>
</protein>
<dbReference type="GO" id="GO:0009523">
    <property type="term" value="C:photosystem II"/>
    <property type="evidence" value="ECO:0007669"/>
    <property type="project" value="UniProtKB-KW"/>
</dbReference>
<keyword evidence="11" id="KW-0732">Signal</keyword>
<keyword evidence="10" id="KW-0812">Transmembrane</keyword>
<feature type="signal peptide" evidence="11">
    <location>
        <begin position="1"/>
        <end position="18"/>
    </location>
</feature>
<feature type="transmembrane region" description="Helical" evidence="10">
    <location>
        <begin position="53"/>
        <end position="75"/>
    </location>
</feature>
<gene>
    <name evidence="12" type="ORF">M6B38_227265</name>
</gene>
<dbReference type="GO" id="GO:0009535">
    <property type="term" value="C:chloroplast thylakoid membrane"/>
    <property type="evidence" value="ECO:0007669"/>
    <property type="project" value="UniProtKB-SubCell"/>
</dbReference>
<dbReference type="GO" id="GO:0042549">
    <property type="term" value="P:photosystem II stabilization"/>
    <property type="evidence" value="ECO:0007669"/>
    <property type="project" value="TreeGrafter"/>
</dbReference>
<reference evidence="12" key="2">
    <citation type="submission" date="2023-04" db="EMBL/GenBank/DDBJ databases">
        <authorList>
            <person name="Bruccoleri R.E."/>
            <person name="Oakeley E.J."/>
            <person name="Faust A.-M."/>
            <person name="Dessus-Babus S."/>
            <person name="Altorfer M."/>
            <person name="Burckhardt D."/>
            <person name="Oertli M."/>
            <person name="Naumann U."/>
            <person name="Petersen F."/>
            <person name="Wong J."/>
        </authorList>
    </citation>
    <scope>NUCLEOTIDE SEQUENCE</scope>
    <source>
        <strain evidence="12">GSM-AAB239-AS_SAM_17_03QT</strain>
        <tissue evidence="12">Leaf</tissue>
    </source>
</reference>
<reference evidence="12" key="1">
    <citation type="journal article" date="2023" name="GigaByte">
        <title>Genome assembly of the bearded iris, Iris pallida Lam.</title>
        <authorList>
            <person name="Bruccoleri R.E."/>
            <person name="Oakeley E.J."/>
            <person name="Faust A.M.E."/>
            <person name="Altorfer M."/>
            <person name="Dessus-Babus S."/>
            <person name="Burckhardt D."/>
            <person name="Oertli M."/>
            <person name="Naumann U."/>
            <person name="Petersen F."/>
            <person name="Wong J."/>
        </authorList>
    </citation>
    <scope>NUCLEOTIDE SEQUENCE</scope>
    <source>
        <strain evidence="12">GSM-AAB239-AS_SAM_17_03QT</strain>
    </source>
</reference>
<dbReference type="PANTHER" id="PTHR34552">
    <property type="entry name" value="PHOTOSYSTEM II REACTION CENTER W PROTEIN, CHLOROPLASTIC"/>
    <property type="match status" value="1"/>
</dbReference>
<proteinExistence type="inferred from homology"/>
<accession>A0AAX6DTR6</accession>
<dbReference type="AlphaFoldDB" id="A0AAX6DTR6"/>